<keyword evidence="8" id="KW-1133">Transmembrane helix</keyword>
<feature type="chain" id="PRO_5045104937" description="histidine kinase" evidence="9">
    <location>
        <begin position="24"/>
        <end position="640"/>
    </location>
</feature>
<keyword evidence="6 11" id="KW-0418">Kinase</keyword>
<dbReference type="Gene3D" id="1.25.40.10">
    <property type="entry name" value="Tetratricopeptide repeat domain"/>
    <property type="match status" value="2"/>
</dbReference>
<evidence type="ECO:0000256" key="3">
    <source>
        <dbReference type="ARBA" id="ARBA00022553"/>
    </source>
</evidence>
<comment type="catalytic activity">
    <reaction evidence="1">
        <text>ATP + protein L-histidine = ADP + protein N-phospho-L-histidine.</text>
        <dbReference type="EC" id="2.7.13.3"/>
    </reaction>
</comment>
<keyword evidence="5" id="KW-0547">Nucleotide-binding</keyword>
<organism evidence="11 12">
    <name type="scientific">Aquirufa echingensis</name>
    <dbReference type="NCBI Taxonomy" id="3096516"/>
    <lineage>
        <taxon>Bacteria</taxon>
        <taxon>Pseudomonadati</taxon>
        <taxon>Bacteroidota</taxon>
        <taxon>Cytophagia</taxon>
        <taxon>Cytophagales</taxon>
        <taxon>Flectobacillaceae</taxon>
        <taxon>Aquirufa</taxon>
    </lineage>
</organism>
<dbReference type="Gene3D" id="3.30.450.20">
    <property type="entry name" value="PAS domain"/>
    <property type="match status" value="1"/>
</dbReference>
<evidence type="ECO:0000256" key="9">
    <source>
        <dbReference type="SAM" id="SignalP"/>
    </source>
</evidence>
<dbReference type="EMBL" id="JBBKYA010000002">
    <property type="protein sequence ID" value="MFD3275441.1"/>
    <property type="molecule type" value="Genomic_DNA"/>
</dbReference>
<feature type="signal peptide" evidence="9">
    <location>
        <begin position="1"/>
        <end position="23"/>
    </location>
</feature>
<dbReference type="Pfam" id="PF02518">
    <property type="entry name" value="HATPase_c"/>
    <property type="match status" value="1"/>
</dbReference>
<keyword evidence="3" id="KW-0597">Phosphoprotein</keyword>
<dbReference type="SUPFAM" id="SSF48452">
    <property type="entry name" value="TPR-like"/>
    <property type="match status" value="1"/>
</dbReference>
<keyword evidence="8" id="KW-0472">Membrane</keyword>
<keyword evidence="12" id="KW-1185">Reference proteome</keyword>
<dbReference type="InterPro" id="IPR003594">
    <property type="entry name" value="HATPase_dom"/>
</dbReference>
<evidence type="ECO:0000256" key="7">
    <source>
        <dbReference type="ARBA" id="ARBA00022840"/>
    </source>
</evidence>
<keyword evidence="4 11" id="KW-0808">Transferase</keyword>
<evidence type="ECO:0000256" key="5">
    <source>
        <dbReference type="ARBA" id="ARBA00022741"/>
    </source>
</evidence>
<accession>A0ABW6D0Y4</accession>
<dbReference type="Gene3D" id="3.30.565.10">
    <property type="entry name" value="Histidine kinase-like ATPase, C-terminal domain"/>
    <property type="match status" value="1"/>
</dbReference>
<evidence type="ECO:0000256" key="6">
    <source>
        <dbReference type="ARBA" id="ARBA00022777"/>
    </source>
</evidence>
<dbReference type="InterPro" id="IPR011495">
    <property type="entry name" value="Sig_transdc_His_kin_sub2_dim/P"/>
</dbReference>
<evidence type="ECO:0000256" key="8">
    <source>
        <dbReference type="SAM" id="Phobius"/>
    </source>
</evidence>
<dbReference type="RefSeq" id="WP_377975383.1">
    <property type="nucleotide sequence ID" value="NZ_JBBKYA010000002.1"/>
</dbReference>
<dbReference type="PANTHER" id="PTHR41523">
    <property type="entry name" value="TWO-COMPONENT SYSTEM SENSOR PROTEIN"/>
    <property type="match status" value="1"/>
</dbReference>
<dbReference type="GO" id="GO:0004673">
    <property type="term" value="F:protein histidine kinase activity"/>
    <property type="evidence" value="ECO:0007669"/>
    <property type="project" value="UniProtKB-EC"/>
</dbReference>
<evidence type="ECO:0000313" key="11">
    <source>
        <dbReference type="EMBL" id="MFD3275441.1"/>
    </source>
</evidence>
<dbReference type="EC" id="2.7.13.3" evidence="2"/>
<evidence type="ECO:0000256" key="2">
    <source>
        <dbReference type="ARBA" id="ARBA00012438"/>
    </source>
</evidence>
<keyword evidence="7" id="KW-0067">ATP-binding</keyword>
<dbReference type="InterPro" id="IPR036890">
    <property type="entry name" value="HATPase_C_sf"/>
</dbReference>
<feature type="transmembrane region" description="Helical" evidence="8">
    <location>
        <begin position="404"/>
        <end position="423"/>
    </location>
</feature>
<protein>
    <recommendedName>
        <fullName evidence="2">histidine kinase</fullName>
        <ecNumber evidence="2">2.7.13.3</ecNumber>
    </recommendedName>
</protein>
<evidence type="ECO:0000256" key="4">
    <source>
        <dbReference type="ARBA" id="ARBA00022679"/>
    </source>
</evidence>
<dbReference type="Pfam" id="PF07568">
    <property type="entry name" value="HisKA_2"/>
    <property type="match status" value="1"/>
</dbReference>
<keyword evidence="8" id="KW-0812">Transmembrane</keyword>
<evidence type="ECO:0000256" key="1">
    <source>
        <dbReference type="ARBA" id="ARBA00000085"/>
    </source>
</evidence>
<keyword evidence="9" id="KW-0732">Signal</keyword>
<name>A0ABW6D0Y4_9BACT</name>
<comment type="caution">
    <text evidence="11">The sequence shown here is derived from an EMBL/GenBank/DDBJ whole genome shotgun (WGS) entry which is preliminary data.</text>
</comment>
<evidence type="ECO:0000313" key="12">
    <source>
        <dbReference type="Proteomes" id="UP001598114"/>
    </source>
</evidence>
<dbReference type="InterPro" id="IPR011990">
    <property type="entry name" value="TPR-like_helical_dom_sf"/>
</dbReference>
<proteinExistence type="predicted"/>
<evidence type="ECO:0000259" key="10">
    <source>
        <dbReference type="PROSITE" id="PS50109"/>
    </source>
</evidence>
<dbReference type="InterPro" id="IPR005467">
    <property type="entry name" value="His_kinase_dom"/>
</dbReference>
<reference evidence="11 12" key="1">
    <citation type="submission" date="2024-03" db="EMBL/GenBank/DDBJ databases">
        <title>Aquirufa genome sequencing.</title>
        <authorList>
            <person name="Pitt A."/>
            <person name="Hahn M.W."/>
        </authorList>
    </citation>
    <scope>NUCLEOTIDE SEQUENCE [LARGE SCALE GENOMIC DNA]</scope>
    <source>
        <strain evidence="11 12">PLAD-142S6K</strain>
    </source>
</reference>
<dbReference type="PROSITE" id="PS50109">
    <property type="entry name" value="HIS_KIN"/>
    <property type="match status" value="1"/>
</dbReference>
<dbReference type="SUPFAM" id="SSF55874">
    <property type="entry name" value="ATPase domain of HSP90 chaperone/DNA topoisomerase II/histidine kinase"/>
    <property type="match status" value="1"/>
</dbReference>
<sequence>MKLSCLYKALLCLLLLVSFRSWSDDSYNSDKFKRDLRYQNPQFMWKTWDRIFRVDGSFFSNSNVTDLERILESQWSRAVQQQNLDLMIKAAIPLSMVYHNQAKFSHGLPFFEFLFKHQKQVPAYYWRHILIKLEEEYRGKNEIEKAIPIRRLRIKLGYIKTFWEIYRECGLFEDALRDFKQFQTVPPRGDYRRLFYLQRLGWIYTDLKNYKKARETYAQGYNEVAEVRKAAKAVYLPRELRYWEGLFKGLMAQCDMEMGNYSQVIPMLQFDIRASIDNPDNQIGKEISLARAYLHIGRMESAKYYMDHARILMAEKVIPPVKLMMLGAYADYYATLNRYDSAYYFNRALQAYQDTVNAHINRNKSILLLGQLELVKHRAESMKSLHQVEVYSEASKLQDFKIKLLSIILGTILFGSILLYVNFRQKGLLTQNRIQLDLEHERNAVLLKELHHRVKNNLQVIYSLLNLQKRRTKNEESIDLITALQNRIQTIALVHNNLFQTDEMEYVALDSYVRTLVEHLQQMYAQDELNPVTIDFKMQDSIRLRFERIGTLGLIINEIVSNAFKYAFVGDSAGVLTIEIEQKDTQVILSIEDNGPGRVEEINQNSNLGMRLIRILSEQMGATYTLHQSQGIKHLLTFTI</sequence>
<feature type="domain" description="Histidine kinase" evidence="10">
    <location>
        <begin position="449"/>
        <end position="640"/>
    </location>
</feature>
<dbReference type="PANTHER" id="PTHR41523:SF8">
    <property type="entry name" value="ETHYLENE RESPONSE SENSOR PROTEIN"/>
    <property type="match status" value="1"/>
</dbReference>
<dbReference type="Proteomes" id="UP001598114">
    <property type="component" value="Unassembled WGS sequence"/>
</dbReference>
<gene>
    <name evidence="11" type="ORF">SKC38_04275</name>
</gene>